<dbReference type="Gene3D" id="2.80.10.50">
    <property type="match status" value="1"/>
</dbReference>
<dbReference type="PANTHER" id="PTHR11486">
    <property type="entry name" value="FIBROBLAST GROWTH FACTOR"/>
    <property type="match status" value="1"/>
</dbReference>
<dbReference type="Proteomes" id="UP001318040">
    <property type="component" value="Chromosome 61"/>
</dbReference>
<dbReference type="SMART" id="SM00442">
    <property type="entry name" value="FGF"/>
    <property type="match status" value="1"/>
</dbReference>
<feature type="compositionally biased region" description="Basic residues" evidence="4">
    <location>
        <begin position="74"/>
        <end position="86"/>
    </location>
</feature>
<dbReference type="InterPro" id="IPR002209">
    <property type="entry name" value="Fibroblast_GF_fam"/>
</dbReference>
<feature type="compositionally biased region" description="Basic residues" evidence="4">
    <location>
        <begin position="42"/>
        <end position="66"/>
    </location>
</feature>
<evidence type="ECO:0000256" key="3">
    <source>
        <dbReference type="RuleBase" id="RU049442"/>
    </source>
</evidence>
<comment type="similarity">
    <text evidence="1 3">Belongs to the heparin-binding growth factors family.</text>
</comment>
<evidence type="ECO:0000256" key="2">
    <source>
        <dbReference type="ARBA" id="ARBA00023030"/>
    </source>
</evidence>
<dbReference type="PRINTS" id="PR00263">
    <property type="entry name" value="HBGFFGF"/>
</dbReference>
<gene>
    <name evidence="6" type="primary">LOC116955729</name>
</gene>
<dbReference type="KEGG" id="pmrn:116955729"/>
<name>A0AAJ7UBV8_PETMA</name>
<keyword evidence="5" id="KW-1185">Reference proteome</keyword>
<evidence type="ECO:0000313" key="6">
    <source>
        <dbReference type="RefSeq" id="XP_032832889.1"/>
    </source>
</evidence>
<feature type="non-terminal residue" evidence="6">
    <location>
        <position position="266"/>
    </location>
</feature>
<dbReference type="PROSITE" id="PS00247">
    <property type="entry name" value="HBGF_FGF"/>
    <property type="match status" value="1"/>
</dbReference>
<dbReference type="AlphaFoldDB" id="A0AAJ7UBV8"/>
<dbReference type="RefSeq" id="XP_032832889.1">
    <property type="nucleotide sequence ID" value="XM_032976998.1"/>
</dbReference>
<evidence type="ECO:0000256" key="1">
    <source>
        <dbReference type="ARBA" id="ARBA00007936"/>
    </source>
</evidence>
<keyword evidence="2" id="KW-0339">Growth factor</keyword>
<dbReference type="Pfam" id="PF00167">
    <property type="entry name" value="FGF"/>
    <property type="match status" value="1"/>
</dbReference>
<feature type="region of interest" description="Disordered" evidence="4">
    <location>
        <begin position="38"/>
        <end position="101"/>
    </location>
</feature>
<dbReference type="InterPro" id="IPR008996">
    <property type="entry name" value="IL1/FGF"/>
</dbReference>
<accession>A0AAJ7UBV8</accession>
<protein>
    <recommendedName>
        <fullName evidence="3">Fibroblast growth factor</fullName>
        <shortName evidence="3">FGF</shortName>
    </recommendedName>
</protein>
<reference evidence="6" key="1">
    <citation type="submission" date="2025-08" db="UniProtKB">
        <authorList>
            <consortium name="RefSeq"/>
        </authorList>
    </citation>
    <scope>IDENTIFICATION</scope>
    <source>
        <tissue evidence="6">Sperm</tissue>
    </source>
</reference>
<evidence type="ECO:0000256" key="4">
    <source>
        <dbReference type="SAM" id="MobiDB-lite"/>
    </source>
</evidence>
<sequence>MAPLAVGALAAGGVTLMLPPVPPLVQYRDHLLLVPPQDVQHHHQHHHQQQQQQHHHHHQKQKKSHHNNNNNRHQQQHHHHHHHHQHNNNNNRRRFEEDKVEQGAGVSSLGALLGLSDVSHLQGGVIRRRQLYCRTGHHLEILANGTIRGTRRDHSRFGILEFFSIAVGLVSIRGVDTGRFLAMNDRGELYGATQLSAECVFKEEFEENWYNTYSSSLHRQRPSGRRLYLALNRDGSARDATRTRRTQRFAHFLPRHVAQQPQQRQR</sequence>
<dbReference type="GO" id="GO:0008083">
    <property type="term" value="F:growth factor activity"/>
    <property type="evidence" value="ECO:0007669"/>
    <property type="project" value="UniProtKB-KW"/>
</dbReference>
<dbReference type="PRINTS" id="PR00262">
    <property type="entry name" value="IL1HBGF"/>
</dbReference>
<dbReference type="SUPFAM" id="SSF50353">
    <property type="entry name" value="Cytokine"/>
    <property type="match status" value="1"/>
</dbReference>
<proteinExistence type="inferred from homology"/>
<organism evidence="5 6">
    <name type="scientific">Petromyzon marinus</name>
    <name type="common">Sea lamprey</name>
    <dbReference type="NCBI Taxonomy" id="7757"/>
    <lineage>
        <taxon>Eukaryota</taxon>
        <taxon>Metazoa</taxon>
        <taxon>Chordata</taxon>
        <taxon>Craniata</taxon>
        <taxon>Vertebrata</taxon>
        <taxon>Cyclostomata</taxon>
        <taxon>Hyperoartia</taxon>
        <taxon>Petromyzontiformes</taxon>
        <taxon>Petromyzontidae</taxon>
        <taxon>Petromyzon</taxon>
    </lineage>
</organism>
<dbReference type="FunFam" id="2.80.10.50:FF:000004">
    <property type="entry name" value="Fibroblast growth factor"/>
    <property type="match status" value="1"/>
</dbReference>
<evidence type="ECO:0000313" key="5">
    <source>
        <dbReference type="Proteomes" id="UP001318040"/>
    </source>
</evidence>